<feature type="transmembrane region" description="Helical" evidence="8">
    <location>
        <begin position="92"/>
        <end position="114"/>
    </location>
</feature>
<dbReference type="OrthoDB" id="6384190at2"/>
<feature type="transmembrane region" description="Helical" evidence="8">
    <location>
        <begin position="121"/>
        <end position="145"/>
    </location>
</feature>
<feature type="transmembrane region" description="Helical" evidence="8">
    <location>
        <begin position="272"/>
        <end position="292"/>
    </location>
</feature>
<keyword evidence="3" id="KW-1003">Cell membrane</keyword>
<dbReference type="CDD" id="cd06579">
    <property type="entry name" value="TM_PBP1_transp_AraH_like"/>
    <property type="match status" value="1"/>
</dbReference>
<organism evidence="9">
    <name type="scientific">Microvirga ossetica</name>
    <dbReference type="NCBI Taxonomy" id="1882682"/>
    <lineage>
        <taxon>Bacteria</taxon>
        <taxon>Pseudomonadati</taxon>
        <taxon>Pseudomonadota</taxon>
        <taxon>Alphaproteobacteria</taxon>
        <taxon>Hyphomicrobiales</taxon>
        <taxon>Methylobacteriaceae</taxon>
        <taxon>Microvirga</taxon>
    </lineage>
</organism>
<dbReference type="PANTHER" id="PTHR32196:SF21">
    <property type="entry name" value="ABC TRANSPORTER PERMEASE PROTEIN YPHD-RELATED"/>
    <property type="match status" value="1"/>
</dbReference>
<dbReference type="GO" id="GO:0022857">
    <property type="term" value="F:transmembrane transporter activity"/>
    <property type="evidence" value="ECO:0007669"/>
    <property type="project" value="InterPro"/>
</dbReference>
<sequence>MPRLKQIGPTEQWLILVIALISIFLALTTDTFLTLVNLFDLLNYSAVNIMFAAGLLVVLIAGGIDISFAVAASVVQYLTVTILMQMGGGDWAAGLVLACFVGVCLGSLNAALIYHFRITSIVVTIATFNLFFGMLMYVTGGVSIYDLPDWLSTRVVLFERETETGFAEITLPVLAMVVVVTLTWLLLRRLSIGRQLFAMGDNTEAARRLGINLGAMHYLAYGWLGACAGIAGLMQAHYAQEIVPNALYGRELEVLAAVVLGGARLGGGRGTLLGAILGLALVSITQNGLNLLGVSPYAFRMIVGAVILVAISVSGDTMGRVTRRLRGPKLAGATQ</sequence>
<evidence type="ECO:0000256" key="7">
    <source>
        <dbReference type="ARBA" id="ARBA00023136"/>
    </source>
</evidence>
<evidence type="ECO:0000256" key="4">
    <source>
        <dbReference type="ARBA" id="ARBA00022519"/>
    </source>
</evidence>
<dbReference type="RefSeq" id="WP_099514436.1">
    <property type="nucleotide sequence ID" value="NZ_CP016618.1"/>
</dbReference>
<keyword evidence="2" id="KW-0813">Transport</keyword>
<feature type="transmembrane region" description="Helical" evidence="8">
    <location>
        <begin position="12"/>
        <end position="35"/>
    </location>
</feature>
<feature type="transmembrane region" description="Helical" evidence="8">
    <location>
        <begin position="165"/>
        <end position="187"/>
    </location>
</feature>
<dbReference type="KEGG" id="moc:BB934_34670"/>
<accession>A0A1B2EU03</accession>
<evidence type="ECO:0000256" key="3">
    <source>
        <dbReference type="ARBA" id="ARBA00022475"/>
    </source>
</evidence>
<name>A0A1B2EU03_9HYPH</name>
<protein>
    <submittedName>
        <fullName evidence="9">Sugar ABC transporter permease</fullName>
    </submittedName>
</protein>
<keyword evidence="7 8" id="KW-0472">Membrane</keyword>
<dbReference type="GO" id="GO:0005886">
    <property type="term" value="C:plasma membrane"/>
    <property type="evidence" value="ECO:0007669"/>
    <property type="project" value="UniProtKB-SubCell"/>
</dbReference>
<dbReference type="AlphaFoldDB" id="A0A1B2EU03"/>
<keyword evidence="9" id="KW-0614">Plasmid</keyword>
<proteinExistence type="predicted"/>
<keyword evidence="4" id="KW-0997">Cell inner membrane</keyword>
<evidence type="ECO:0000256" key="8">
    <source>
        <dbReference type="SAM" id="Phobius"/>
    </source>
</evidence>
<feature type="transmembrane region" description="Helical" evidence="8">
    <location>
        <begin position="41"/>
        <end position="61"/>
    </location>
</feature>
<dbReference type="Pfam" id="PF02653">
    <property type="entry name" value="BPD_transp_2"/>
    <property type="match status" value="1"/>
</dbReference>
<evidence type="ECO:0000256" key="5">
    <source>
        <dbReference type="ARBA" id="ARBA00022692"/>
    </source>
</evidence>
<evidence type="ECO:0000313" key="9">
    <source>
        <dbReference type="EMBL" id="ANY83427.1"/>
    </source>
</evidence>
<evidence type="ECO:0000256" key="1">
    <source>
        <dbReference type="ARBA" id="ARBA00004651"/>
    </source>
</evidence>
<comment type="subcellular location">
    <subcellularLocation>
        <location evidence="1">Cell membrane</location>
        <topology evidence="1">Multi-pass membrane protein</topology>
    </subcellularLocation>
</comment>
<dbReference type="InterPro" id="IPR001851">
    <property type="entry name" value="ABC_transp_permease"/>
</dbReference>
<keyword evidence="5 8" id="KW-0812">Transmembrane</keyword>
<dbReference type="EMBL" id="CP016618">
    <property type="protein sequence ID" value="ANY83427.1"/>
    <property type="molecule type" value="Genomic_DNA"/>
</dbReference>
<gene>
    <name evidence="9" type="ORF">BB934_34670</name>
</gene>
<dbReference type="PANTHER" id="PTHR32196">
    <property type="entry name" value="ABC TRANSPORTER PERMEASE PROTEIN YPHD-RELATED-RELATED"/>
    <property type="match status" value="1"/>
</dbReference>
<feature type="transmembrane region" description="Helical" evidence="8">
    <location>
        <begin position="298"/>
        <end position="319"/>
    </location>
</feature>
<evidence type="ECO:0000256" key="6">
    <source>
        <dbReference type="ARBA" id="ARBA00022989"/>
    </source>
</evidence>
<keyword evidence="6 8" id="KW-1133">Transmembrane helix</keyword>
<evidence type="ECO:0000256" key="2">
    <source>
        <dbReference type="ARBA" id="ARBA00022448"/>
    </source>
</evidence>
<geneLocation type="plasmid" evidence="9">
    <name>unnamed3</name>
</geneLocation>
<reference evidence="9" key="1">
    <citation type="submission" date="2016-07" db="EMBL/GenBank/DDBJ databases">
        <title>Microvirga ossetica sp. nov. a new species of rhizobia isolated from root nodules of the legume species Vicia alpestris Steven originated from North Ossetia region in the Caucasus.</title>
        <authorList>
            <person name="Safronova V.I."/>
            <person name="Kuznetsova I.G."/>
            <person name="Sazanova A.L."/>
            <person name="Belimov A."/>
            <person name="Andronov E."/>
            <person name="Osledkin Y.S."/>
            <person name="Onishchuk O.P."/>
            <person name="Kurchak O.N."/>
            <person name="Shaposhnikov A.I."/>
            <person name="Willems A."/>
            <person name="Tikhonovich I.A."/>
        </authorList>
    </citation>
    <scope>NUCLEOTIDE SEQUENCE [LARGE SCALE GENOMIC DNA]</scope>
    <source>
        <strain evidence="9">V5/3M</strain>
        <plasmid evidence="9">unnamed3</plasmid>
    </source>
</reference>